<dbReference type="OrthoDB" id="2519291at2759"/>
<dbReference type="AlphaFoldDB" id="A0A8H5TKU4"/>
<accession>A0A8H5TKU4</accession>
<dbReference type="Proteomes" id="UP000567885">
    <property type="component" value="Unassembled WGS sequence"/>
</dbReference>
<sequence>MKLPTVASVAHAGVKMLLFARRRQDLTPAEFRDYYENVHMPLLKNLSGKVFPKSHDRSYVVRDGPDFLAKVVIGDQDDFEYDSMAILTWKDQKHFEATFALYGNDEIGKQISEDEAKFTEWGRAVIVV</sequence>
<comment type="similarity">
    <text evidence="1">Belongs to the tpcK family.</text>
</comment>
<protein>
    <submittedName>
        <fullName evidence="3">EthD domain-containing protein</fullName>
    </submittedName>
</protein>
<proteinExistence type="inferred from homology"/>
<dbReference type="EMBL" id="JAAGWQ010000069">
    <property type="protein sequence ID" value="KAF5671220.1"/>
    <property type="molecule type" value="Genomic_DNA"/>
</dbReference>
<dbReference type="Gene3D" id="3.30.70.100">
    <property type="match status" value="1"/>
</dbReference>
<dbReference type="SUPFAM" id="SSF54909">
    <property type="entry name" value="Dimeric alpha+beta barrel"/>
    <property type="match status" value="1"/>
</dbReference>
<feature type="domain" description="EthD" evidence="2">
    <location>
        <begin position="23"/>
        <end position="119"/>
    </location>
</feature>
<dbReference type="InterPro" id="IPR011008">
    <property type="entry name" value="Dimeric_a/b-barrel"/>
</dbReference>
<dbReference type="GO" id="GO:0016491">
    <property type="term" value="F:oxidoreductase activity"/>
    <property type="evidence" value="ECO:0007669"/>
    <property type="project" value="InterPro"/>
</dbReference>
<organism evidence="3 4">
    <name type="scientific">Fusarium heterosporum</name>
    <dbReference type="NCBI Taxonomy" id="42747"/>
    <lineage>
        <taxon>Eukaryota</taxon>
        <taxon>Fungi</taxon>
        <taxon>Dikarya</taxon>
        <taxon>Ascomycota</taxon>
        <taxon>Pezizomycotina</taxon>
        <taxon>Sordariomycetes</taxon>
        <taxon>Hypocreomycetidae</taxon>
        <taxon>Hypocreales</taxon>
        <taxon>Nectriaceae</taxon>
        <taxon>Fusarium</taxon>
        <taxon>Fusarium heterosporum species complex</taxon>
    </lineage>
</organism>
<dbReference type="InterPro" id="IPR009799">
    <property type="entry name" value="EthD_dom"/>
</dbReference>
<name>A0A8H5TKU4_FUSHE</name>
<evidence type="ECO:0000313" key="3">
    <source>
        <dbReference type="EMBL" id="KAF5671220.1"/>
    </source>
</evidence>
<keyword evidence="4" id="KW-1185">Reference proteome</keyword>
<evidence type="ECO:0000313" key="4">
    <source>
        <dbReference type="Proteomes" id="UP000567885"/>
    </source>
</evidence>
<reference evidence="3 4" key="1">
    <citation type="submission" date="2020-05" db="EMBL/GenBank/DDBJ databases">
        <title>Identification and distribution of gene clusters putatively required for synthesis of sphingolipid metabolism inhibitors in phylogenetically diverse species of the filamentous fungus Fusarium.</title>
        <authorList>
            <person name="Kim H.-S."/>
            <person name="Busman M."/>
            <person name="Brown D.W."/>
            <person name="Divon H."/>
            <person name="Uhlig S."/>
            <person name="Proctor R.H."/>
        </authorList>
    </citation>
    <scope>NUCLEOTIDE SEQUENCE [LARGE SCALE GENOMIC DNA]</scope>
    <source>
        <strain evidence="3 4">NRRL 20693</strain>
    </source>
</reference>
<evidence type="ECO:0000256" key="1">
    <source>
        <dbReference type="ARBA" id="ARBA00005986"/>
    </source>
</evidence>
<gene>
    <name evidence="3" type="ORF">FHETE_4190</name>
</gene>
<dbReference type="NCBIfam" id="TIGR02118">
    <property type="entry name" value="EthD family reductase"/>
    <property type="match status" value="1"/>
</dbReference>
<evidence type="ECO:0000259" key="2">
    <source>
        <dbReference type="Pfam" id="PF07110"/>
    </source>
</evidence>
<dbReference type="Pfam" id="PF07110">
    <property type="entry name" value="EthD"/>
    <property type="match status" value="1"/>
</dbReference>
<comment type="caution">
    <text evidence="3">The sequence shown here is derived from an EMBL/GenBank/DDBJ whole genome shotgun (WGS) entry which is preliminary data.</text>
</comment>